<feature type="domain" description="GH16" evidence="2">
    <location>
        <begin position="1"/>
        <end position="270"/>
    </location>
</feature>
<dbReference type="GO" id="GO:0004553">
    <property type="term" value="F:hydrolase activity, hydrolyzing O-glycosyl compounds"/>
    <property type="evidence" value="ECO:0007669"/>
    <property type="project" value="InterPro"/>
</dbReference>
<dbReference type="InterPro" id="IPR050546">
    <property type="entry name" value="Glycosyl_Hydrlase_16"/>
</dbReference>
<name>A0A8S5N0Z9_9CAUD</name>
<evidence type="ECO:0000256" key="1">
    <source>
        <dbReference type="SAM" id="MobiDB-lite"/>
    </source>
</evidence>
<dbReference type="EMBL" id="BK015040">
    <property type="protein sequence ID" value="DAD88341.1"/>
    <property type="molecule type" value="Genomic_DNA"/>
</dbReference>
<dbReference type="Gene3D" id="2.60.120.200">
    <property type="match status" value="1"/>
</dbReference>
<sequence length="345" mass="38628">MHMAKQIFLDDFKGPSLDTTKWSVVRGKLDTENGTQMRLSDRNVSVVRNNFLSLNGTVATGADVANAPFLSGMVSTRNSDNGRVLFQAKGQFVVSINARFPKAPSSWPRIRLIGTKGDWPACGGIDILEAKGWLYNNYWMNVHNPRAGEPTKSQQHQANLSEMFLRGHHYSNYIYFYTYSVVKLNDRIDFYLNNDLVHTVKYSEMDDPTPFTDPENGWIIELSHIIGGSFLDSGGTEEGHDKYIDATKYEDKYPSAMEAGYVRVISLDKAGTVDTLVDKLDIAGKYAHVTTQPKPPVIVPPTPDPPVVVPPTPEPEPAPEPEPPPKQRAKNDWVREEDCLVFIML</sequence>
<feature type="compositionally biased region" description="Basic and acidic residues" evidence="1">
    <location>
        <begin position="323"/>
        <end position="332"/>
    </location>
</feature>
<reference evidence="3" key="1">
    <citation type="journal article" date="2021" name="Proc. Natl. Acad. Sci. U.S.A.">
        <title>A Catalog of Tens of Thousands of Viruses from Human Metagenomes Reveals Hidden Associations with Chronic Diseases.</title>
        <authorList>
            <person name="Tisza M.J."/>
            <person name="Buck C.B."/>
        </authorList>
    </citation>
    <scope>NUCLEOTIDE SEQUENCE</scope>
    <source>
        <strain evidence="3">CtLfk13</strain>
    </source>
</reference>
<dbReference type="PANTHER" id="PTHR10963:SF60">
    <property type="entry name" value="GRAM-NEGATIVE BACTERIA-BINDING PROTEIN 1-RELATED"/>
    <property type="match status" value="1"/>
</dbReference>
<organism evidence="3">
    <name type="scientific">Siphoviridae sp. ctLfk13</name>
    <dbReference type="NCBI Taxonomy" id="2826251"/>
    <lineage>
        <taxon>Viruses</taxon>
        <taxon>Duplodnaviria</taxon>
        <taxon>Heunggongvirae</taxon>
        <taxon>Uroviricota</taxon>
        <taxon>Caudoviricetes</taxon>
    </lineage>
</organism>
<evidence type="ECO:0000313" key="3">
    <source>
        <dbReference type="EMBL" id="DAD88341.1"/>
    </source>
</evidence>
<dbReference type="GO" id="GO:0005975">
    <property type="term" value="P:carbohydrate metabolic process"/>
    <property type="evidence" value="ECO:0007669"/>
    <property type="project" value="InterPro"/>
</dbReference>
<dbReference type="SUPFAM" id="SSF49899">
    <property type="entry name" value="Concanavalin A-like lectins/glucanases"/>
    <property type="match status" value="1"/>
</dbReference>
<feature type="compositionally biased region" description="Pro residues" evidence="1">
    <location>
        <begin position="293"/>
        <end position="322"/>
    </location>
</feature>
<dbReference type="InterPro" id="IPR000757">
    <property type="entry name" value="Beta-glucanase-like"/>
</dbReference>
<feature type="region of interest" description="Disordered" evidence="1">
    <location>
        <begin position="292"/>
        <end position="332"/>
    </location>
</feature>
<proteinExistence type="predicted"/>
<dbReference type="PANTHER" id="PTHR10963">
    <property type="entry name" value="GLYCOSYL HYDROLASE-RELATED"/>
    <property type="match status" value="1"/>
</dbReference>
<dbReference type="PROSITE" id="PS51762">
    <property type="entry name" value="GH16_2"/>
    <property type="match status" value="1"/>
</dbReference>
<dbReference type="InterPro" id="IPR013320">
    <property type="entry name" value="ConA-like_dom_sf"/>
</dbReference>
<accession>A0A8S5N0Z9</accession>
<protein>
    <submittedName>
        <fullName evidence="3">Laminarinase-like protein</fullName>
    </submittedName>
</protein>
<evidence type="ECO:0000259" key="2">
    <source>
        <dbReference type="PROSITE" id="PS51762"/>
    </source>
</evidence>